<evidence type="ECO:0000313" key="2">
    <source>
        <dbReference type="Proteomes" id="UP000037035"/>
    </source>
</evidence>
<name>A0A0L6UBY0_9BASI</name>
<reference evidence="1 2" key="1">
    <citation type="submission" date="2015-08" db="EMBL/GenBank/DDBJ databases">
        <title>Next Generation Sequencing and Analysis of the Genome of Puccinia sorghi L Schw, the Causal Agent of Maize Common Rust.</title>
        <authorList>
            <person name="Rochi L."/>
            <person name="Burguener G."/>
            <person name="Darino M."/>
            <person name="Turjanski A."/>
            <person name="Kreff E."/>
            <person name="Dieguez M.J."/>
            <person name="Sacco F."/>
        </authorList>
    </citation>
    <scope>NUCLEOTIDE SEQUENCE [LARGE SCALE GENOMIC DNA]</scope>
    <source>
        <strain evidence="1 2">RO10H11247</strain>
    </source>
</reference>
<accession>A0A0L6UBY0</accession>
<dbReference type="EMBL" id="LAVV01013038">
    <property type="protein sequence ID" value="KNZ46069.1"/>
    <property type="molecule type" value="Genomic_DNA"/>
</dbReference>
<evidence type="ECO:0000313" key="1">
    <source>
        <dbReference type="EMBL" id="KNZ46069.1"/>
    </source>
</evidence>
<dbReference type="AlphaFoldDB" id="A0A0L6UBY0"/>
<dbReference type="Proteomes" id="UP000037035">
    <property type="component" value="Unassembled WGS sequence"/>
</dbReference>
<proteinExistence type="predicted"/>
<dbReference type="VEuPathDB" id="FungiDB:VP01_758g6"/>
<sequence length="56" mass="6630">MRRISFLVTIGHFCVMHFIHISHTQPSCKIHLGYSVVDLADYRRLKVLYCLVNLRK</sequence>
<protein>
    <submittedName>
        <fullName evidence="1">Putative signal peptide protein</fullName>
    </submittedName>
</protein>
<organism evidence="1 2">
    <name type="scientific">Puccinia sorghi</name>
    <dbReference type="NCBI Taxonomy" id="27349"/>
    <lineage>
        <taxon>Eukaryota</taxon>
        <taxon>Fungi</taxon>
        <taxon>Dikarya</taxon>
        <taxon>Basidiomycota</taxon>
        <taxon>Pucciniomycotina</taxon>
        <taxon>Pucciniomycetes</taxon>
        <taxon>Pucciniales</taxon>
        <taxon>Pucciniaceae</taxon>
        <taxon>Puccinia</taxon>
    </lineage>
</organism>
<keyword evidence="2" id="KW-1185">Reference proteome</keyword>
<gene>
    <name evidence="1" type="ORF">VP01_758g6</name>
</gene>
<comment type="caution">
    <text evidence="1">The sequence shown here is derived from an EMBL/GenBank/DDBJ whole genome shotgun (WGS) entry which is preliminary data.</text>
</comment>